<evidence type="ECO:0000313" key="2">
    <source>
        <dbReference type="Proteomes" id="UP000030744"/>
    </source>
</evidence>
<name>U6KH96_9EIME</name>
<dbReference type="SUPFAM" id="SSF56672">
    <property type="entry name" value="DNA/RNA polymerases"/>
    <property type="match status" value="1"/>
</dbReference>
<dbReference type="PANTHER" id="PTHR33064:SF37">
    <property type="entry name" value="RIBONUCLEASE H"/>
    <property type="match status" value="1"/>
</dbReference>
<dbReference type="AlphaFoldDB" id="U6KH96"/>
<dbReference type="Proteomes" id="UP000030744">
    <property type="component" value="Unassembled WGS sequence"/>
</dbReference>
<dbReference type="PANTHER" id="PTHR33064">
    <property type="entry name" value="POL PROTEIN"/>
    <property type="match status" value="1"/>
</dbReference>
<evidence type="ECO:0000313" key="1">
    <source>
        <dbReference type="EMBL" id="CDJ35647.1"/>
    </source>
</evidence>
<dbReference type="RefSeq" id="XP_037877936.1">
    <property type="nucleotide sequence ID" value="XM_038022082.1"/>
</dbReference>
<dbReference type="EMBL" id="HG731889">
    <property type="protein sequence ID" value="CDJ35647.1"/>
    <property type="molecule type" value="Genomic_DNA"/>
</dbReference>
<accession>U6KH96</accession>
<keyword evidence="2" id="KW-1185">Reference proteome</keyword>
<reference evidence="1" key="1">
    <citation type="submission" date="2013-10" db="EMBL/GenBank/DDBJ databases">
        <title>Genomic analysis of the causative agents of coccidiosis in chickens.</title>
        <authorList>
            <person name="Reid A.J."/>
            <person name="Blake D."/>
            <person name="Billington K."/>
            <person name="Browne H."/>
            <person name="Dunn M."/>
            <person name="Hung S."/>
            <person name="Kawahara F."/>
            <person name="Miranda-Saavedra D."/>
            <person name="Mourier T."/>
            <person name="Nagra H."/>
            <person name="Otto T.D."/>
            <person name="Rawlings N."/>
            <person name="Sanchez A."/>
            <person name="Sanders M."/>
            <person name="Subramaniam C."/>
            <person name="Tay Y."/>
            <person name="Dear P."/>
            <person name="Doerig C."/>
            <person name="Gruber A."/>
            <person name="Parkinson J."/>
            <person name="Shirley M."/>
            <person name="Wan K.L."/>
            <person name="Berriman M."/>
            <person name="Tomley F."/>
            <person name="Pain A."/>
        </authorList>
    </citation>
    <scope>NUCLEOTIDE SEQUENCE [LARGE SCALE GENOMIC DNA]</scope>
    <source>
        <strain evidence="1">Houghton</strain>
    </source>
</reference>
<gene>
    <name evidence="1" type="ORF">EMH_0028120</name>
</gene>
<organism evidence="1 2">
    <name type="scientific">Eimeria mitis</name>
    <dbReference type="NCBI Taxonomy" id="44415"/>
    <lineage>
        <taxon>Eukaryota</taxon>
        <taxon>Sar</taxon>
        <taxon>Alveolata</taxon>
        <taxon>Apicomplexa</taxon>
        <taxon>Conoidasida</taxon>
        <taxon>Coccidia</taxon>
        <taxon>Eucoccidiorida</taxon>
        <taxon>Eimeriorina</taxon>
        <taxon>Eimeriidae</taxon>
        <taxon>Eimeria</taxon>
    </lineage>
</organism>
<dbReference type="InterPro" id="IPR043128">
    <property type="entry name" value="Rev_trsase/Diguanyl_cyclase"/>
</dbReference>
<dbReference type="InterPro" id="IPR043502">
    <property type="entry name" value="DNA/RNA_pol_sf"/>
</dbReference>
<dbReference type="Gene3D" id="3.30.70.270">
    <property type="match status" value="1"/>
</dbReference>
<proteinExistence type="predicted"/>
<protein>
    <submittedName>
        <fullName evidence="1">Uncharacterized protein</fullName>
    </submittedName>
</protein>
<dbReference type="GeneID" id="60403900"/>
<dbReference type="OrthoDB" id="2013610at2759"/>
<dbReference type="InterPro" id="IPR051320">
    <property type="entry name" value="Viral_Replic_Matur_Polypro"/>
</dbReference>
<dbReference type="VEuPathDB" id="ToxoDB:EMH_0028120"/>
<sequence length="152" mass="16762">MALTTSRQLTGPAVPLVLWIRVTPSWFSGILAEAFLQIPIRPEDRRKTAFCNLTCKLEYTSGMWRGVLAAPRAGAAAGVEADPAKIEAVQRWPLPLYTRAELQKILGLASYYRNSIPGFARIAALPGDLLTKDKEFIWTENEDEAPDASSDT</sequence>
<reference evidence="1" key="2">
    <citation type="submission" date="2013-10" db="EMBL/GenBank/DDBJ databases">
        <authorList>
            <person name="Aslett M."/>
        </authorList>
    </citation>
    <scope>NUCLEOTIDE SEQUENCE [LARGE SCALE GENOMIC DNA]</scope>
    <source>
        <strain evidence="1">Houghton</strain>
    </source>
</reference>